<dbReference type="PANTHER" id="PTHR41786:SF1">
    <property type="entry name" value="6-HYDROXYMETHYLPTERIN DIPHOSPHOKINASE MPTE-LIKE DOMAIN-CONTAINING PROTEIN"/>
    <property type="match status" value="1"/>
</dbReference>
<dbReference type="EMBL" id="LACI01002732">
    <property type="protein sequence ID" value="KJU81350.1"/>
    <property type="molecule type" value="Genomic_DNA"/>
</dbReference>
<organism evidence="6 7">
    <name type="scientific">Candidatus Magnetobacterium bavaricum</name>
    <dbReference type="NCBI Taxonomy" id="29290"/>
    <lineage>
        <taxon>Bacteria</taxon>
        <taxon>Pseudomonadati</taxon>
        <taxon>Nitrospirota</taxon>
        <taxon>Thermodesulfovibrionia</taxon>
        <taxon>Thermodesulfovibrionales</taxon>
        <taxon>Candidatus Magnetobacteriaceae</taxon>
        <taxon>Candidatus Magnetobacterium</taxon>
    </lineage>
</organism>
<evidence type="ECO:0000256" key="3">
    <source>
        <dbReference type="ARBA" id="ARBA00022777"/>
    </source>
</evidence>
<dbReference type="Proteomes" id="UP000033423">
    <property type="component" value="Unassembled WGS sequence"/>
</dbReference>
<gene>
    <name evidence="6" type="ORF">MBAV_006483</name>
</gene>
<accession>A0A0F3GHD9</accession>
<evidence type="ECO:0000256" key="2">
    <source>
        <dbReference type="ARBA" id="ARBA00022741"/>
    </source>
</evidence>
<keyword evidence="1" id="KW-0808">Transferase</keyword>
<name>A0A0F3GHD9_9BACT</name>
<keyword evidence="7" id="KW-1185">Reference proteome</keyword>
<dbReference type="Pfam" id="PF01973">
    <property type="entry name" value="MptE-like"/>
    <property type="match status" value="1"/>
</dbReference>
<dbReference type="SUPFAM" id="SSF63999">
    <property type="entry name" value="Thiamin pyrophosphokinase, catalytic domain"/>
    <property type="match status" value="1"/>
</dbReference>
<evidence type="ECO:0000256" key="1">
    <source>
        <dbReference type="ARBA" id="ARBA00022679"/>
    </source>
</evidence>
<dbReference type="GO" id="GO:0004788">
    <property type="term" value="F:thiamine diphosphokinase activity"/>
    <property type="evidence" value="ECO:0007669"/>
    <property type="project" value="InterPro"/>
</dbReference>
<comment type="caution">
    <text evidence="6">The sequence shown here is derived from an EMBL/GenBank/DDBJ whole genome shotgun (WGS) entry which is preliminary data.</text>
</comment>
<keyword evidence="3" id="KW-0418">Kinase</keyword>
<dbReference type="GO" id="GO:0005524">
    <property type="term" value="F:ATP binding"/>
    <property type="evidence" value="ECO:0007669"/>
    <property type="project" value="UniProtKB-KW"/>
</dbReference>
<evidence type="ECO:0000313" key="7">
    <source>
        <dbReference type="Proteomes" id="UP000033423"/>
    </source>
</evidence>
<dbReference type="PANTHER" id="PTHR41786">
    <property type="entry name" value="MOTILITY ACCESSORY FACTOR MAF"/>
    <property type="match status" value="1"/>
</dbReference>
<evidence type="ECO:0000259" key="5">
    <source>
        <dbReference type="Pfam" id="PF01973"/>
    </source>
</evidence>
<dbReference type="InterPro" id="IPR036759">
    <property type="entry name" value="TPK_catalytic_sf"/>
</dbReference>
<evidence type="ECO:0000313" key="6">
    <source>
        <dbReference type="EMBL" id="KJU81350.1"/>
    </source>
</evidence>
<dbReference type="InterPro" id="IPR002826">
    <property type="entry name" value="MptE-like"/>
</dbReference>
<protein>
    <submittedName>
        <fullName evidence="6">Protein containing DUF115</fullName>
    </submittedName>
</protein>
<proteinExistence type="predicted"/>
<keyword evidence="4" id="KW-0067">ATP-binding</keyword>
<dbReference type="AlphaFoldDB" id="A0A0F3GHD9"/>
<dbReference type="GO" id="GO:0009229">
    <property type="term" value="P:thiamine diphosphate biosynthetic process"/>
    <property type="evidence" value="ECO:0007669"/>
    <property type="project" value="InterPro"/>
</dbReference>
<evidence type="ECO:0000256" key="4">
    <source>
        <dbReference type="ARBA" id="ARBA00022840"/>
    </source>
</evidence>
<sequence length="339" mass="38029">MKPLSDTELDMLTKATLLKTAEVGLKNAEDNQPYIGKTINDLKKELAGRPKKPAIVISAGPSLHRKKSIETIKKVAGSFYIIAVDGALGHCLRNGLVPDFVITVDPDQYRIIRWFGDTKLNERPKDDYFRRQDLDPSLNTDENSRNDELIELVNKYGSGVRAIISTSVTVDITKRCLQAGMSLYWWNPLYDDYEKNNSISRKVYQMNRVPCMVTGGNVGSSAWVFAHAVLTSTNVIVVGMDFSYPPGTDVFRTQYYTVLKDIFPDDPSHGLIAIHNPHLDQTWLTDPGYYWYSSCFRQMASHASCTTYNCTEGGILFGDGIIFSGLEETIRNITNSSEI</sequence>
<reference evidence="6 7" key="1">
    <citation type="submission" date="2015-02" db="EMBL/GenBank/DDBJ databases">
        <title>Single-cell genomics of uncultivated deep-branching MTB reveals a conserved set of magnetosome genes.</title>
        <authorList>
            <person name="Kolinko S."/>
            <person name="Richter M."/>
            <person name="Glockner F.O."/>
            <person name="Brachmann A."/>
            <person name="Schuler D."/>
        </authorList>
    </citation>
    <scope>NUCLEOTIDE SEQUENCE [LARGE SCALE GENOMIC DNA]</scope>
    <source>
        <strain evidence="6">TM-1</strain>
    </source>
</reference>
<keyword evidence="2" id="KW-0547">Nucleotide-binding</keyword>
<feature type="domain" description="6-hydroxymethylpterin diphosphokinase MptE-like" evidence="5">
    <location>
        <begin position="29"/>
        <end position="108"/>
    </location>
</feature>
<dbReference type="GO" id="GO:0016301">
    <property type="term" value="F:kinase activity"/>
    <property type="evidence" value="ECO:0007669"/>
    <property type="project" value="UniProtKB-KW"/>
</dbReference>